<dbReference type="EMBL" id="FOUO01000026">
    <property type="protein sequence ID" value="SFM69902.1"/>
    <property type="molecule type" value="Genomic_DNA"/>
</dbReference>
<dbReference type="GO" id="GO:0043772">
    <property type="term" value="F:acyl-phosphate glycerol-3-phosphate acyltransferase activity"/>
    <property type="evidence" value="ECO:0007669"/>
    <property type="project" value="UniProtKB-UniRule"/>
</dbReference>
<proteinExistence type="inferred from homology"/>
<evidence type="ECO:0000313" key="12">
    <source>
        <dbReference type="Proteomes" id="UP000199556"/>
    </source>
</evidence>
<dbReference type="AlphaFoldDB" id="A0A1I4SZK8"/>
<evidence type="ECO:0000256" key="8">
    <source>
        <dbReference type="ARBA" id="ARBA00023209"/>
    </source>
</evidence>
<dbReference type="NCBIfam" id="TIGR00023">
    <property type="entry name" value="glycerol-3-phosphate 1-O-acyltransferase PlsY"/>
    <property type="match status" value="1"/>
</dbReference>
<reference evidence="11 12" key="1">
    <citation type="submission" date="2016-10" db="EMBL/GenBank/DDBJ databases">
        <authorList>
            <person name="de Groot N.N."/>
        </authorList>
    </citation>
    <scope>NUCLEOTIDE SEQUENCE [LARGE SCALE GENOMIC DNA]</scope>
    <source>
        <strain evidence="11 12">DSM 4180</strain>
    </source>
</reference>
<dbReference type="RefSeq" id="WP_090487690.1">
    <property type="nucleotide sequence ID" value="NZ_FOUO01000026.1"/>
</dbReference>
<evidence type="ECO:0000256" key="2">
    <source>
        <dbReference type="ARBA" id="ARBA00022516"/>
    </source>
</evidence>
<evidence type="ECO:0000256" key="5">
    <source>
        <dbReference type="ARBA" id="ARBA00022989"/>
    </source>
</evidence>
<comment type="subcellular location">
    <subcellularLocation>
        <location evidence="10">Cell membrane</location>
        <topology evidence="10">Multi-pass membrane protein</topology>
    </subcellularLocation>
</comment>
<comment type="caution">
    <text evidence="10">Lacks conserved residue(s) required for the propagation of feature annotation.</text>
</comment>
<comment type="pathway">
    <text evidence="10">Lipid metabolism; phospholipid metabolism.</text>
</comment>
<dbReference type="SMART" id="SM01207">
    <property type="entry name" value="G3P_acyltransf"/>
    <property type="match status" value="1"/>
</dbReference>
<dbReference type="GO" id="GO:0005886">
    <property type="term" value="C:plasma membrane"/>
    <property type="evidence" value="ECO:0007669"/>
    <property type="project" value="UniProtKB-SubCell"/>
</dbReference>
<keyword evidence="3 10" id="KW-0808">Transferase</keyword>
<organism evidence="11 12">
    <name type="scientific">Ectothiorhodospira mobilis</name>
    <dbReference type="NCBI Taxonomy" id="195064"/>
    <lineage>
        <taxon>Bacteria</taxon>
        <taxon>Pseudomonadati</taxon>
        <taxon>Pseudomonadota</taxon>
        <taxon>Gammaproteobacteria</taxon>
        <taxon>Chromatiales</taxon>
        <taxon>Ectothiorhodospiraceae</taxon>
        <taxon>Ectothiorhodospira</taxon>
    </lineage>
</organism>
<feature type="transmembrane region" description="Helical" evidence="10">
    <location>
        <begin position="70"/>
        <end position="95"/>
    </location>
</feature>
<protein>
    <recommendedName>
        <fullName evidence="10">Glycerol-3-phosphate acyltransferase</fullName>
    </recommendedName>
    <alternativeName>
        <fullName evidence="10">Acyl-PO4 G3P acyltransferase</fullName>
    </alternativeName>
    <alternativeName>
        <fullName evidence="10">Acyl-phosphate--glycerol-3-phosphate acyltransferase</fullName>
    </alternativeName>
    <alternativeName>
        <fullName evidence="10">G3P acyltransferase</fullName>
        <shortName evidence="10">GPAT</shortName>
        <ecNumber evidence="10">2.3.1.275</ecNumber>
    </alternativeName>
    <alternativeName>
        <fullName evidence="10">Lysophosphatidic acid synthase</fullName>
        <shortName evidence="10">LPA synthase</shortName>
    </alternativeName>
</protein>
<evidence type="ECO:0000313" key="11">
    <source>
        <dbReference type="EMBL" id="SFM69902.1"/>
    </source>
</evidence>
<dbReference type="Pfam" id="PF02660">
    <property type="entry name" value="G3P_acyltransf"/>
    <property type="match status" value="1"/>
</dbReference>
<feature type="transmembrane region" description="Helical" evidence="10">
    <location>
        <begin position="152"/>
        <end position="176"/>
    </location>
</feature>
<evidence type="ECO:0000256" key="3">
    <source>
        <dbReference type="ARBA" id="ARBA00022679"/>
    </source>
</evidence>
<accession>A0A1I4SZK8</accession>
<keyword evidence="11" id="KW-0012">Acyltransferase</keyword>
<keyword evidence="9 10" id="KW-1208">Phospholipid metabolism</keyword>
<dbReference type="GO" id="GO:0008654">
    <property type="term" value="P:phospholipid biosynthetic process"/>
    <property type="evidence" value="ECO:0007669"/>
    <property type="project" value="UniProtKB-UniRule"/>
</dbReference>
<dbReference type="InterPro" id="IPR003811">
    <property type="entry name" value="G3P_acylTferase_PlsY"/>
</dbReference>
<dbReference type="EC" id="2.3.1.275" evidence="10"/>
<comment type="subunit">
    <text evidence="10">Probably interacts with PlsX.</text>
</comment>
<evidence type="ECO:0000256" key="1">
    <source>
        <dbReference type="ARBA" id="ARBA00022475"/>
    </source>
</evidence>
<keyword evidence="4 10" id="KW-0812">Transmembrane</keyword>
<dbReference type="UniPathway" id="UPA00085"/>
<gene>
    <name evidence="10" type="primary">plsY</name>
    <name evidence="11" type="ORF">SAMN05421721_1261</name>
</gene>
<comment type="similarity">
    <text evidence="10">Belongs to the PlsY family.</text>
</comment>
<evidence type="ECO:0000256" key="7">
    <source>
        <dbReference type="ARBA" id="ARBA00023136"/>
    </source>
</evidence>
<evidence type="ECO:0000256" key="10">
    <source>
        <dbReference type="HAMAP-Rule" id="MF_01043"/>
    </source>
</evidence>
<keyword evidence="2 10" id="KW-0444">Lipid biosynthesis</keyword>
<keyword evidence="7 10" id="KW-0472">Membrane</keyword>
<feature type="transmembrane region" description="Helical" evidence="10">
    <location>
        <begin position="107"/>
        <end position="132"/>
    </location>
</feature>
<comment type="function">
    <text evidence="10">Catalyzes the transfer of an acyl group from acyl-phosphate (acyl-PO(4)) to glycerol-3-phosphate (G3P) to form lysophosphatidic acid (LPA). This enzyme utilizes acyl-phosphate as fatty acyl donor, but not acyl-CoA or acyl-ACP.</text>
</comment>
<evidence type="ECO:0000256" key="6">
    <source>
        <dbReference type="ARBA" id="ARBA00023098"/>
    </source>
</evidence>
<dbReference type="OrthoDB" id="9777124at2"/>
<name>A0A1I4SZK8_ECTMO</name>
<keyword evidence="6 10" id="KW-0443">Lipid metabolism</keyword>
<keyword evidence="12" id="KW-1185">Reference proteome</keyword>
<keyword evidence="5 10" id="KW-1133">Transmembrane helix</keyword>
<dbReference type="PANTHER" id="PTHR30309:SF0">
    <property type="entry name" value="GLYCEROL-3-PHOSPHATE ACYLTRANSFERASE-RELATED"/>
    <property type="match status" value="1"/>
</dbReference>
<dbReference type="Proteomes" id="UP000199556">
    <property type="component" value="Unassembled WGS sequence"/>
</dbReference>
<dbReference type="HAMAP" id="MF_01043">
    <property type="entry name" value="PlsY"/>
    <property type="match status" value="1"/>
</dbReference>
<keyword evidence="1 10" id="KW-1003">Cell membrane</keyword>
<evidence type="ECO:0000256" key="9">
    <source>
        <dbReference type="ARBA" id="ARBA00023264"/>
    </source>
</evidence>
<keyword evidence="8 10" id="KW-0594">Phospholipid biosynthesis</keyword>
<dbReference type="PANTHER" id="PTHR30309">
    <property type="entry name" value="INNER MEMBRANE PROTEIN YGIH"/>
    <property type="match status" value="1"/>
</dbReference>
<evidence type="ECO:0000256" key="4">
    <source>
        <dbReference type="ARBA" id="ARBA00022692"/>
    </source>
</evidence>
<dbReference type="STRING" id="195064.SAMN05421721_1261"/>
<comment type="catalytic activity">
    <reaction evidence="10">
        <text>an acyl phosphate + sn-glycerol 3-phosphate = a 1-acyl-sn-glycero-3-phosphate + phosphate</text>
        <dbReference type="Rhea" id="RHEA:34075"/>
        <dbReference type="ChEBI" id="CHEBI:43474"/>
        <dbReference type="ChEBI" id="CHEBI:57597"/>
        <dbReference type="ChEBI" id="CHEBI:57970"/>
        <dbReference type="ChEBI" id="CHEBI:59918"/>
        <dbReference type="EC" id="2.3.1.275"/>
    </reaction>
</comment>
<sequence>MMLPILLILAAYLIGSVSTAILTCRLLGLPDPRTQGSGNPGATNVLRSGGKKAAIITLAGDLLKGWLPVLLARLLGLDGPALALVALAAFLGHLFPAYHGFKGGKGVATGLGVLLGLHWGVGLASLLTWLAAAVISRMSSVGALTASLLAPLWIALILGDIWVTLAACVMLVLLYWRHWGNIRRILDGSEPRIGQKANPRR</sequence>